<proteinExistence type="evidence at protein level"/>
<evidence type="ECO:0000313" key="5">
    <source>
        <dbReference type="Proteomes" id="UP000000674"/>
    </source>
</evidence>
<gene>
    <name evidence="4" type="ordered locus">Mthe_0038</name>
</gene>
<feature type="binding site" evidence="6">
    <location>
        <position position="71"/>
    </location>
    <ligand>
        <name>Fe(2+)</name>
        <dbReference type="ChEBI" id="CHEBI:29033"/>
    </ligand>
</feature>
<keyword evidence="6" id="KW-0479">Metal-binding</keyword>
<evidence type="ECO:0000313" key="4">
    <source>
        <dbReference type="EMBL" id="ABK13841.1"/>
    </source>
</evidence>
<evidence type="ECO:0007829" key="6">
    <source>
        <dbReference type="PDB" id="5HT7"/>
    </source>
</evidence>
<dbReference type="PDBsum" id="5HT7"/>
<evidence type="ECO:0000256" key="2">
    <source>
        <dbReference type="ARBA" id="ARBA00022737"/>
    </source>
</evidence>
<dbReference type="InterPro" id="IPR011024">
    <property type="entry name" value="G_crystallin-like"/>
</dbReference>
<dbReference type="SMR" id="A0B567"/>
<dbReference type="AlphaFoldDB" id="A0B567"/>
<name>A0B567_METTP</name>
<dbReference type="SUPFAM" id="SSF49695">
    <property type="entry name" value="gamma-Crystallin-like"/>
    <property type="match status" value="1"/>
</dbReference>
<sequence length="138" mass="14656">MKNKILLIFFVAVLIGLLCVSAQRNIMMPGGFGPGVSDFQGVVAGAGSASTSGPSEAVLFADANQRGVHKHIFESDADVGADIAFNATPRSMVVLSGVWRLYREPNFQSPYEAEFGPGIYPSIADYGINVIGSMKRIS</sequence>
<evidence type="ECO:0000259" key="3">
    <source>
        <dbReference type="Pfam" id="PF00030"/>
    </source>
</evidence>
<evidence type="ECO:0000256" key="1">
    <source>
        <dbReference type="ARBA" id="ARBA00009646"/>
    </source>
</evidence>
<dbReference type="PDB" id="5HT7">
    <property type="method" value="X-ray"/>
    <property type="resolution" value="1.86 A"/>
    <property type="chains" value="A/B/C=57-138"/>
</dbReference>
<dbReference type="KEGG" id="mtp:Mthe_0038"/>
<comment type="similarity">
    <text evidence="1">Belongs to the beta/gamma-crystallin family.</text>
</comment>
<dbReference type="GO" id="GO:0046872">
    <property type="term" value="F:metal ion binding"/>
    <property type="evidence" value="ECO:0007669"/>
    <property type="project" value="UniProtKB-KW"/>
</dbReference>
<dbReference type="Pfam" id="PF00030">
    <property type="entry name" value="Crystall"/>
    <property type="match status" value="1"/>
</dbReference>
<keyword evidence="5" id="KW-1185">Reference proteome</keyword>
<keyword evidence="6" id="KW-0002">3D-structure</keyword>
<dbReference type="HOGENOM" id="CLU_1850675_0_0_2"/>
<feature type="domain" description="Beta/gamma crystallin 'Greek key'" evidence="3">
    <location>
        <begin position="58"/>
        <end position="137"/>
    </location>
</feature>
<organism evidence="4 5">
    <name type="scientific">Methanothrix thermoacetophila (strain DSM 6194 / JCM 14653 / NBRC 101360 / PT)</name>
    <name type="common">Methanosaeta thermophila</name>
    <dbReference type="NCBI Taxonomy" id="349307"/>
    <lineage>
        <taxon>Archaea</taxon>
        <taxon>Methanobacteriati</taxon>
        <taxon>Methanobacteriota</taxon>
        <taxon>Stenosarchaea group</taxon>
        <taxon>Methanomicrobia</taxon>
        <taxon>Methanotrichales</taxon>
        <taxon>Methanotrichaceae</taxon>
        <taxon>Methanothrix</taxon>
    </lineage>
</organism>
<dbReference type="Gene3D" id="2.60.20.10">
    <property type="entry name" value="Crystallins"/>
    <property type="match status" value="1"/>
</dbReference>
<reference evidence="6" key="2">
    <citation type="journal article" date="2017" name="Biochemistry">
        <title>A Transition Metal-Binding, Trimeric betagamma-Crystallin from Methane-Producing Thermophilic Archaea, Methanosaeta thermophila.</title>
        <authorList>
            <person name="Srivastava S.S."/>
            <person name="Jamkhindikar A.A."/>
            <person name="Raman R."/>
            <person name="Jobby M.K."/>
            <person name="Chadalawada S."/>
            <person name="Sankaranarayanan R."/>
            <person name="Sharma Y."/>
        </authorList>
    </citation>
    <scope>X-RAY CRYSTALLOGRAPHY (1.86 ANGSTROMS) OF 57-138 IN COMPLEX WITH FE(2+)</scope>
</reference>
<accession>A0B567</accession>
<dbReference type="EMBL" id="CP000477">
    <property type="protein sequence ID" value="ABK13841.1"/>
    <property type="molecule type" value="Genomic_DNA"/>
</dbReference>
<protein>
    <recommendedName>
        <fullName evidence="3">Beta/gamma crystallin 'Greek key' domain-containing protein</fullName>
    </recommendedName>
</protein>
<feature type="binding site" evidence="6">
    <location>
        <position position="69"/>
    </location>
    <ligand>
        <name>Fe(2+)</name>
        <dbReference type="ChEBI" id="CHEBI:29033"/>
    </ligand>
</feature>
<reference evidence="4 5" key="1">
    <citation type="submission" date="2006-10" db="EMBL/GenBank/DDBJ databases">
        <title>Complete sequence of Methanosaeta thermophila PT.</title>
        <authorList>
            <consortium name="US DOE Joint Genome Institute"/>
            <person name="Copeland A."/>
            <person name="Lucas S."/>
            <person name="Lapidus A."/>
            <person name="Barry K."/>
            <person name="Detter J.C."/>
            <person name="Glavina del Rio T."/>
            <person name="Hammon N."/>
            <person name="Israni S."/>
            <person name="Pitluck S."/>
            <person name="Chain P."/>
            <person name="Malfatti S."/>
            <person name="Shin M."/>
            <person name="Vergez L."/>
            <person name="Schmutz J."/>
            <person name="Larimer F."/>
            <person name="Land M."/>
            <person name="Hauser L."/>
            <person name="Kyrpides N."/>
            <person name="Kim E."/>
            <person name="Smith K.S."/>
            <person name="Ingram-Smith C."/>
            <person name="Richardson P."/>
        </authorList>
    </citation>
    <scope>NUCLEOTIDE SEQUENCE [LARGE SCALE GENOMIC DNA]</scope>
    <source>
        <strain evidence="5">DSM 6194 / JCM 14653 / NBRC 101360 / PT</strain>
    </source>
</reference>
<keyword evidence="2" id="KW-0677">Repeat</keyword>
<dbReference type="InterPro" id="IPR001064">
    <property type="entry name" value="Beta/gamma_crystallin"/>
</dbReference>
<dbReference type="Proteomes" id="UP000000674">
    <property type="component" value="Chromosome"/>
</dbReference>